<evidence type="ECO:0008006" key="3">
    <source>
        <dbReference type="Google" id="ProtNLM"/>
    </source>
</evidence>
<dbReference type="Proteomes" id="UP000838878">
    <property type="component" value="Chromosome 4"/>
</dbReference>
<protein>
    <recommendedName>
        <fullName evidence="3">FLYWCH-type domain-containing protein</fullName>
    </recommendedName>
</protein>
<feature type="non-terminal residue" evidence="1">
    <location>
        <position position="122"/>
    </location>
</feature>
<proteinExistence type="predicted"/>
<dbReference type="AlphaFoldDB" id="A0A8J9V2A9"/>
<sequence>MYKNYTYKYESDKRYLCCSRYRSLKCNARLVVDAEGNIVRANEKIHALPTARGGVLMFRNYTFSYTNSRKRLLCSKKLRGKCKAKLKVDDEGYVIGGYYNHNHPPPVYHKAKDGLYFKDRFT</sequence>
<dbReference type="EMBL" id="OV170224">
    <property type="protein sequence ID" value="CAH0723917.1"/>
    <property type="molecule type" value="Genomic_DNA"/>
</dbReference>
<accession>A0A8J9V2A9</accession>
<name>A0A8J9V2A9_9NEOP</name>
<gene>
    <name evidence="1" type="ORF">BINO364_LOCUS9685</name>
</gene>
<evidence type="ECO:0000313" key="2">
    <source>
        <dbReference type="Proteomes" id="UP000838878"/>
    </source>
</evidence>
<keyword evidence="2" id="KW-1185">Reference proteome</keyword>
<organism evidence="1 2">
    <name type="scientific">Brenthis ino</name>
    <name type="common">lesser marbled fritillary</name>
    <dbReference type="NCBI Taxonomy" id="405034"/>
    <lineage>
        <taxon>Eukaryota</taxon>
        <taxon>Metazoa</taxon>
        <taxon>Ecdysozoa</taxon>
        <taxon>Arthropoda</taxon>
        <taxon>Hexapoda</taxon>
        <taxon>Insecta</taxon>
        <taxon>Pterygota</taxon>
        <taxon>Neoptera</taxon>
        <taxon>Endopterygota</taxon>
        <taxon>Lepidoptera</taxon>
        <taxon>Glossata</taxon>
        <taxon>Ditrysia</taxon>
        <taxon>Papilionoidea</taxon>
        <taxon>Nymphalidae</taxon>
        <taxon>Heliconiinae</taxon>
        <taxon>Argynnini</taxon>
        <taxon>Brenthis</taxon>
    </lineage>
</organism>
<evidence type="ECO:0000313" key="1">
    <source>
        <dbReference type="EMBL" id="CAH0723917.1"/>
    </source>
</evidence>
<reference evidence="1" key="1">
    <citation type="submission" date="2021-12" db="EMBL/GenBank/DDBJ databases">
        <authorList>
            <person name="Martin H S."/>
        </authorList>
    </citation>
    <scope>NUCLEOTIDE SEQUENCE</scope>
</reference>
<dbReference type="Gene3D" id="2.20.25.240">
    <property type="match status" value="2"/>
</dbReference>
<dbReference type="OrthoDB" id="7485060at2759"/>